<name>A0A238F6T5_9BASI</name>
<dbReference type="PANTHER" id="PTHR12743">
    <property type="entry name" value="CYTOCHROME C1 HEME LYASE"/>
    <property type="match status" value="1"/>
</dbReference>
<evidence type="ECO:0000256" key="8">
    <source>
        <dbReference type="ARBA" id="ARBA00023136"/>
    </source>
</evidence>
<keyword evidence="3 10" id="KW-0349">Heme</keyword>
<feature type="region of interest" description="Disordered" evidence="11">
    <location>
        <begin position="283"/>
        <end position="304"/>
    </location>
</feature>
<dbReference type="InterPro" id="IPR000511">
    <property type="entry name" value="Holocyt_c/c1_synthase"/>
</dbReference>
<evidence type="ECO:0000313" key="12">
    <source>
        <dbReference type="EMBL" id="SCV67574.1"/>
    </source>
</evidence>
<accession>A0A238F6T5</accession>
<dbReference type="PANTHER" id="PTHR12743:SF3">
    <property type="entry name" value="HOLOCYTOCHROME-C SYNTHASE"/>
    <property type="match status" value="1"/>
</dbReference>
<evidence type="ECO:0000256" key="11">
    <source>
        <dbReference type="SAM" id="MobiDB-lite"/>
    </source>
</evidence>
<keyword evidence="7 10" id="KW-0496">Mitochondrion</keyword>
<evidence type="ECO:0000256" key="4">
    <source>
        <dbReference type="ARBA" id="ARBA00022723"/>
    </source>
</evidence>
<feature type="compositionally biased region" description="Low complexity" evidence="11">
    <location>
        <begin position="285"/>
        <end position="304"/>
    </location>
</feature>
<reference evidence="13" key="1">
    <citation type="submission" date="2016-09" db="EMBL/GenBank/DDBJ databases">
        <authorList>
            <person name="Jeantristanb JTB J.-T."/>
            <person name="Ricardo R."/>
        </authorList>
    </citation>
    <scope>NUCLEOTIDE SEQUENCE [LARGE SCALE GENOMIC DNA]</scope>
</reference>
<evidence type="ECO:0000256" key="7">
    <source>
        <dbReference type="ARBA" id="ARBA00023128"/>
    </source>
</evidence>
<dbReference type="EC" id="4.4.1.17" evidence="10"/>
<keyword evidence="13" id="KW-1185">Reference proteome</keyword>
<keyword evidence="6 10" id="KW-0408">Iron</keyword>
<dbReference type="PROSITE" id="PS00822">
    <property type="entry name" value="CYTO_HEME_LYASE_2"/>
    <property type="match status" value="1"/>
</dbReference>
<keyword evidence="8 10" id="KW-0472">Membrane</keyword>
<evidence type="ECO:0000256" key="6">
    <source>
        <dbReference type="ARBA" id="ARBA00023004"/>
    </source>
</evidence>
<keyword evidence="9 10" id="KW-0456">Lyase</keyword>
<proteinExistence type="inferred from homology"/>
<feature type="region of interest" description="Disordered" evidence="11">
    <location>
        <begin position="17"/>
        <end position="112"/>
    </location>
</feature>
<dbReference type="Pfam" id="PF01265">
    <property type="entry name" value="Cyto_heme_lyase"/>
    <property type="match status" value="1"/>
</dbReference>
<comment type="function">
    <text evidence="10">Lyase that catalyzes the covalent linking of the heme group to the cytochrome C apoprotein to produce the mature functional cytochrome.</text>
</comment>
<dbReference type="AlphaFoldDB" id="A0A238F6T5"/>
<dbReference type="OrthoDB" id="4243at2759"/>
<dbReference type="GO" id="GO:0004408">
    <property type="term" value="F:holocytochrome-c synthase activity"/>
    <property type="evidence" value="ECO:0007669"/>
    <property type="project" value="UniProtKB-EC"/>
</dbReference>
<dbReference type="STRING" id="269621.A0A238F6T5"/>
<evidence type="ECO:0000313" key="13">
    <source>
        <dbReference type="Proteomes" id="UP000198372"/>
    </source>
</evidence>
<dbReference type="EMBL" id="FMSP01000002">
    <property type="protein sequence ID" value="SCV67574.1"/>
    <property type="molecule type" value="Genomic_DNA"/>
</dbReference>
<feature type="compositionally biased region" description="Polar residues" evidence="11">
    <location>
        <begin position="40"/>
        <end position="56"/>
    </location>
</feature>
<keyword evidence="4 10" id="KW-0479">Metal-binding</keyword>
<dbReference type="GO" id="GO:0005743">
    <property type="term" value="C:mitochondrial inner membrane"/>
    <property type="evidence" value="ECO:0007669"/>
    <property type="project" value="UniProtKB-SubCell"/>
</dbReference>
<comment type="catalytic activity">
    <reaction evidence="10">
        <text>holo-[cytochrome c] = apo-[cytochrome c] + heme b</text>
        <dbReference type="Rhea" id="RHEA:22648"/>
        <dbReference type="Rhea" id="RHEA-COMP:10725"/>
        <dbReference type="Rhea" id="RHEA-COMP:10726"/>
        <dbReference type="ChEBI" id="CHEBI:29950"/>
        <dbReference type="ChEBI" id="CHEBI:60344"/>
        <dbReference type="ChEBI" id="CHEBI:83739"/>
        <dbReference type="EC" id="4.4.1.17"/>
    </reaction>
</comment>
<evidence type="ECO:0000256" key="1">
    <source>
        <dbReference type="ARBA" id="ARBA00004273"/>
    </source>
</evidence>
<protein>
    <recommendedName>
        <fullName evidence="10">Holocytochrome c-type synthase</fullName>
        <ecNumber evidence="10">4.4.1.17</ecNumber>
    </recommendedName>
</protein>
<comment type="subcellular location">
    <subcellularLocation>
        <location evidence="1 10">Mitochondrion inner membrane</location>
    </subcellularLocation>
</comment>
<dbReference type="GO" id="GO:0046872">
    <property type="term" value="F:metal ion binding"/>
    <property type="evidence" value="ECO:0007669"/>
    <property type="project" value="UniProtKB-KW"/>
</dbReference>
<evidence type="ECO:0000256" key="2">
    <source>
        <dbReference type="ARBA" id="ARBA00007255"/>
    </source>
</evidence>
<evidence type="ECO:0000256" key="3">
    <source>
        <dbReference type="ARBA" id="ARBA00022617"/>
    </source>
</evidence>
<dbReference type="Proteomes" id="UP000198372">
    <property type="component" value="Unassembled WGS sequence"/>
</dbReference>
<keyword evidence="5 10" id="KW-0999">Mitochondrion inner membrane</keyword>
<gene>
    <name evidence="12" type="ORF">BQ2448_5185</name>
</gene>
<evidence type="ECO:0000256" key="9">
    <source>
        <dbReference type="ARBA" id="ARBA00023239"/>
    </source>
</evidence>
<comment type="similarity">
    <text evidence="2 10">Belongs to the cytochrome c-type heme lyase family.</text>
</comment>
<sequence>MHEPSKVAIAVNELVATKDSPPTSCPVDHALLQRHGGAPSGTQPNGELNPINNIPQLAQAPSPGQKTALPLERTMSSIPKTNAVGGSSARPSACPVAHGTRDSSAAAAKSDQWEYPSPQQFYNALVRKGWETPEESVEMMVNIHNWINEEAWAQVRRWEEKHDGGSRSMLARFQGRPQDLSPKARYHLMMGKLFPNYYGSVKPFDRHDWLVHRPVLKDGSSGFTAPSSTQKYTEHRYVIDYYSLPDDAQGNPVFSLDVRPAVDSVEAVQDRLAEWWKLKKETWMGSGSSTPTSDSSPGFSVRVQ</sequence>
<evidence type="ECO:0000256" key="5">
    <source>
        <dbReference type="ARBA" id="ARBA00022792"/>
    </source>
</evidence>
<evidence type="ECO:0000256" key="10">
    <source>
        <dbReference type="RuleBase" id="RU363130"/>
    </source>
</evidence>
<organism evidence="12 13">
    <name type="scientific">Microbotryum intermedium</name>
    <dbReference type="NCBI Taxonomy" id="269621"/>
    <lineage>
        <taxon>Eukaryota</taxon>
        <taxon>Fungi</taxon>
        <taxon>Dikarya</taxon>
        <taxon>Basidiomycota</taxon>
        <taxon>Pucciniomycotina</taxon>
        <taxon>Microbotryomycetes</taxon>
        <taxon>Microbotryales</taxon>
        <taxon>Microbotryaceae</taxon>
        <taxon>Microbotryum</taxon>
    </lineage>
</organism>